<keyword evidence="2" id="KW-0812">Transmembrane</keyword>
<name>A0A5K3EWM6_MESCO</name>
<protein>
    <submittedName>
        <fullName evidence="4">Ion_trans domain-containing protein</fullName>
    </submittedName>
</protein>
<evidence type="ECO:0000256" key="3">
    <source>
        <dbReference type="SAM" id="SignalP"/>
    </source>
</evidence>
<feature type="transmembrane region" description="Helical" evidence="2">
    <location>
        <begin position="49"/>
        <end position="70"/>
    </location>
</feature>
<evidence type="ECO:0000313" key="4">
    <source>
        <dbReference type="WBParaSite" id="MCU_003700-RA"/>
    </source>
</evidence>
<reference evidence="4" key="1">
    <citation type="submission" date="2019-11" db="UniProtKB">
        <authorList>
            <consortium name="WormBaseParasite"/>
        </authorList>
    </citation>
    <scope>IDENTIFICATION</scope>
</reference>
<feature type="region of interest" description="Disordered" evidence="1">
    <location>
        <begin position="172"/>
        <end position="195"/>
    </location>
</feature>
<dbReference type="AlphaFoldDB" id="A0A5K3EWM6"/>
<evidence type="ECO:0000256" key="1">
    <source>
        <dbReference type="SAM" id="MobiDB-lite"/>
    </source>
</evidence>
<keyword evidence="2" id="KW-1133">Transmembrane helix</keyword>
<keyword evidence="2" id="KW-0472">Membrane</keyword>
<dbReference type="PANTHER" id="PTHR13800">
    <property type="entry name" value="TRANSIENT RECEPTOR POTENTIAL CATION CHANNEL, SUBFAMILY M, MEMBER 6"/>
    <property type="match status" value="1"/>
</dbReference>
<proteinExistence type="predicted"/>
<dbReference type="GO" id="GO:0005886">
    <property type="term" value="C:plasma membrane"/>
    <property type="evidence" value="ECO:0007669"/>
    <property type="project" value="TreeGrafter"/>
</dbReference>
<sequence>MLLAVVLLVNLLIAIFSNVFTEIEAQSLQFWMSTKYYLLLEYKAKTIVPAPFGVIQVVLEVVAYLMTLCVDAMRRRESPFGSLHVKEAIAALYEGESSDEEDDDDDDDLELSVTELQYWAAHQVLQREAVDETNRLDSICKMVENVHKTLVADGSGSELKAEDKGDLVARETTELSRTDSNQHVPIGKSSIEVAE</sequence>
<dbReference type="WBParaSite" id="MCU_003700-RA">
    <property type="protein sequence ID" value="MCU_003700-RA"/>
    <property type="gene ID" value="MCU_003700"/>
</dbReference>
<keyword evidence="3" id="KW-0732">Signal</keyword>
<dbReference type="InterPro" id="IPR050927">
    <property type="entry name" value="TRPM"/>
</dbReference>
<dbReference type="GO" id="GO:0005261">
    <property type="term" value="F:monoatomic cation channel activity"/>
    <property type="evidence" value="ECO:0007669"/>
    <property type="project" value="TreeGrafter"/>
</dbReference>
<organism evidence="4">
    <name type="scientific">Mesocestoides corti</name>
    <name type="common">Flatworm</name>
    <dbReference type="NCBI Taxonomy" id="53468"/>
    <lineage>
        <taxon>Eukaryota</taxon>
        <taxon>Metazoa</taxon>
        <taxon>Spiralia</taxon>
        <taxon>Lophotrochozoa</taxon>
        <taxon>Platyhelminthes</taxon>
        <taxon>Cestoda</taxon>
        <taxon>Eucestoda</taxon>
        <taxon>Cyclophyllidea</taxon>
        <taxon>Mesocestoididae</taxon>
        <taxon>Mesocestoides</taxon>
    </lineage>
</organism>
<feature type="signal peptide" evidence="3">
    <location>
        <begin position="1"/>
        <end position="25"/>
    </location>
</feature>
<accession>A0A5K3EWM6</accession>
<dbReference type="PANTHER" id="PTHR13800:SF1">
    <property type="entry name" value="TRANSIENT RECEPTOR POTENTIAL CATION CHANNEL TRPM"/>
    <property type="match status" value="1"/>
</dbReference>
<evidence type="ECO:0000256" key="2">
    <source>
        <dbReference type="SAM" id="Phobius"/>
    </source>
</evidence>
<dbReference type="GO" id="GO:0030001">
    <property type="term" value="P:metal ion transport"/>
    <property type="evidence" value="ECO:0007669"/>
    <property type="project" value="TreeGrafter"/>
</dbReference>
<feature type="chain" id="PRO_5024409217" evidence="3">
    <location>
        <begin position="26"/>
        <end position="195"/>
    </location>
</feature>